<dbReference type="GO" id="GO:0046933">
    <property type="term" value="F:proton-transporting ATP synthase activity, rotational mechanism"/>
    <property type="evidence" value="ECO:0007669"/>
    <property type="project" value="UniProtKB-UniRule"/>
</dbReference>
<dbReference type="RefSeq" id="WP_091732659.1">
    <property type="nucleotide sequence ID" value="NZ_LT629757.1"/>
</dbReference>
<reference evidence="9" key="1">
    <citation type="submission" date="2016-10" db="EMBL/GenBank/DDBJ databases">
        <authorList>
            <person name="Varghese N."/>
            <person name="Submissions S."/>
        </authorList>
    </citation>
    <scope>NUCLEOTIDE SEQUENCE [LARGE SCALE GENOMIC DNA]</scope>
    <source>
        <strain evidence="9">DSM 22127</strain>
    </source>
</reference>
<evidence type="ECO:0000256" key="2">
    <source>
        <dbReference type="ARBA" id="ARBA00022448"/>
    </source>
</evidence>
<sequence length="279" mass="29403">MAGSDLRGPSADALADLVDELGQVAGRGASEGSDGSDLSRVGDDLFAVARVLRQEASVRRMVTDVATESAAKSGLVRQLLGDKIGAAALDLVAHAVERRWTRSRDLADALEHVGVVAVVDSAGGEASRLSDELFAVGRLLEDEPELRSALSDPARSASDKAALLRTILEGRTLPATVRLAEQALSGTERTVSIAIEEYQKIAADAHGARVATVRVAKELSASDEERLAAALSRQYDRPVHLNVILEPGLIGGMRVEIGDDVIDGTVSSRLDDARRRLAG</sequence>
<evidence type="ECO:0000256" key="3">
    <source>
        <dbReference type="ARBA" id="ARBA00022781"/>
    </source>
</evidence>
<evidence type="ECO:0000256" key="1">
    <source>
        <dbReference type="ARBA" id="ARBA00004370"/>
    </source>
</evidence>
<protein>
    <recommendedName>
        <fullName evidence="7">ATP synthase subunit delta</fullName>
    </recommendedName>
    <alternativeName>
        <fullName evidence="7">ATP synthase F(1) sector subunit delta</fullName>
    </alternativeName>
    <alternativeName>
        <fullName evidence="7">F-type ATPase subunit delta</fullName>
        <shortName evidence="7">F-ATPase subunit delta</shortName>
    </alternativeName>
</protein>
<evidence type="ECO:0000313" key="9">
    <source>
        <dbReference type="Proteomes" id="UP000198859"/>
    </source>
</evidence>
<keyword evidence="7" id="KW-1003">Cell membrane</keyword>
<evidence type="ECO:0000256" key="5">
    <source>
        <dbReference type="ARBA" id="ARBA00023136"/>
    </source>
</evidence>
<keyword evidence="7" id="KW-0139">CF(1)</keyword>
<gene>
    <name evidence="7" type="primary">atpH</name>
    <name evidence="8" type="ORF">SAMN04488570_3654</name>
</gene>
<dbReference type="AlphaFoldDB" id="A0A1H1XZ61"/>
<dbReference type="HAMAP" id="MF_01416">
    <property type="entry name" value="ATP_synth_delta_bact"/>
    <property type="match status" value="1"/>
</dbReference>
<comment type="subcellular location">
    <subcellularLocation>
        <location evidence="7">Cell membrane</location>
        <topology evidence="7">Peripheral membrane protein</topology>
    </subcellularLocation>
    <subcellularLocation>
        <location evidence="1">Membrane</location>
    </subcellularLocation>
</comment>
<dbReference type="GO" id="GO:0005886">
    <property type="term" value="C:plasma membrane"/>
    <property type="evidence" value="ECO:0007669"/>
    <property type="project" value="UniProtKB-SubCell"/>
</dbReference>
<keyword evidence="6 7" id="KW-0066">ATP synthesis</keyword>
<dbReference type="Proteomes" id="UP000198859">
    <property type="component" value="Chromosome I"/>
</dbReference>
<keyword evidence="9" id="KW-1185">Reference proteome</keyword>
<dbReference type="NCBIfam" id="TIGR01145">
    <property type="entry name" value="ATP_synt_delta"/>
    <property type="match status" value="1"/>
</dbReference>
<accession>A0A1H1XZ61</accession>
<keyword evidence="5 7" id="KW-0472">Membrane</keyword>
<comment type="function">
    <text evidence="7">F(1)F(0) ATP synthase produces ATP from ADP in the presence of a proton or sodium gradient. F-type ATPases consist of two structural domains, F(1) containing the extramembraneous catalytic core and F(0) containing the membrane proton channel, linked together by a central stalk and a peripheral stalk. During catalysis, ATP synthesis in the catalytic domain of F(1) is coupled via a rotary mechanism of the central stalk subunits to proton translocation.</text>
</comment>
<dbReference type="Pfam" id="PF00213">
    <property type="entry name" value="OSCP"/>
    <property type="match status" value="1"/>
</dbReference>
<dbReference type="NCBIfam" id="NF009967">
    <property type="entry name" value="PRK13430.1"/>
    <property type="match status" value="1"/>
</dbReference>
<comment type="similarity">
    <text evidence="7">Belongs to the ATPase delta chain family.</text>
</comment>
<dbReference type="InterPro" id="IPR000711">
    <property type="entry name" value="ATPase_OSCP/dsu"/>
</dbReference>
<keyword evidence="3 7" id="KW-0375">Hydrogen ion transport</keyword>
<keyword evidence="2 7" id="KW-0813">Transport</keyword>
<keyword evidence="4 7" id="KW-0406">Ion transport</keyword>
<proteinExistence type="inferred from homology"/>
<dbReference type="OrthoDB" id="5242917at2"/>
<dbReference type="EMBL" id="LT629757">
    <property type="protein sequence ID" value="SDT14472.1"/>
    <property type="molecule type" value="Genomic_DNA"/>
</dbReference>
<evidence type="ECO:0000256" key="7">
    <source>
        <dbReference type="HAMAP-Rule" id="MF_01416"/>
    </source>
</evidence>
<evidence type="ECO:0000313" key="8">
    <source>
        <dbReference type="EMBL" id="SDT14472.1"/>
    </source>
</evidence>
<name>A0A1H1XZ61_9ACTN</name>
<comment type="function">
    <text evidence="7">This protein is part of the stalk that links CF(0) to CF(1). It either transmits conformational changes from CF(0) to CF(1) or is implicated in proton conduction.</text>
</comment>
<dbReference type="GO" id="GO:0045259">
    <property type="term" value="C:proton-transporting ATP synthase complex"/>
    <property type="evidence" value="ECO:0007669"/>
    <property type="project" value="UniProtKB-KW"/>
</dbReference>
<organism evidence="8 9">
    <name type="scientific">Nocardioides scoriae</name>
    <dbReference type="NCBI Taxonomy" id="642780"/>
    <lineage>
        <taxon>Bacteria</taxon>
        <taxon>Bacillati</taxon>
        <taxon>Actinomycetota</taxon>
        <taxon>Actinomycetes</taxon>
        <taxon>Propionibacteriales</taxon>
        <taxon>Nocardioidaceae</taxon>
        <taxon>Nocardioides</taxon>
    </lineage>
</organism>
<evidence type="ECO:0000256" key="4">
    <source>
        <dbReference type="ARBA" id="ARBA00023065"/>
    </source>
</evidence>
<evidence type="ECO:0000256" key="6">
    <source>
        <dbReference type="ARBA" id="ARBA00023310"/>
    </source>
</evidence>
<dbReference type="STRING" id="642780.SAMN04488570_3654"/>
<dbReference type="PANTHER" id="PTHR11910">
    <property type="entry name" value="ATP SYNTHASE DELTA CHAIN"/>
    <property type="match status" value="1"/>
</dbReference>